<comment type="caution">
    <text evidence="1">The sequence shown here is derived from an EMBL/GenBank/DDBJ whole genome shotgun (WGS) entry which is preliminary data.</text>
</comment>
<name>A0A0W0XFY3_9GAMM</name>
<proteinExistence type="predicted"/>
<evidence type="ECO:0000313" key="1">
    <source>
        <dbReference type="EMBL" id="KTD43494.1"/>
    </source>
</evidence>
<protein>
    <submittedName>
        <fullName evidence="1">Uncharacterized protein</fullName>
    </submittedName>
</protein>
<accession>A0A0W0XFY3</accession>
<evidence type="ECO:0000313" key="2">
    <source>
        <dbReference type="Proteomes" id="UP000054858"/>
    </source>
</evidence>
<dbReference type="PATRIC" id="fig|29423.5.peg.697"/>
<dbReference type="AlphaFoldDB" id="A0A0W0XFY3"/>
<dbReference type="RefSeq" id="WP_025385948.1">
    <property type="nucleotide sequence ID" value="NZ_LCUA01000005.1"/>
</dbReference>
<dbReference type="EMBL" id="LNYP01000008">
    <property type="protein sequence ID" value="KTD43494.1"/>
    <property type="molecule type" value="Genomic_DNA"/>
</dbReference>
<gene>
    <name evidence="1" type="ORF">Loak_0669</name>
</gene>
<organism evidence="1 2">
    <name type="scientific">Legionella oakridgensis</name>
    <dbReference type="NCBI Taxonomy" id="29423"/>
    <lineage>
        <taxon>Bacteria</taxon>
        <taxon>Pseudomonadati</taxon>
        <taxon>Pseudomonadota</taxon>
        <taxon>Gammaproteobacteria</taxon>
        <taxon>Legionellales</taxon>
        <taxon>Legionellaceae</taxon>
        <taxon>Legionella</taxon>
    </lineage>
</organism>
<reference evidence="1 2" key="1">
    <citation type="submission" date="2015-11" db="EMBL/GenBank/DDBJ databases">
        <title>Genomic analysis of 38 Legionella species identifies large and diverse effector repertoires.</title>
        <authorList>
            <person name="Burstein D."/>
            <person name="Amaro F."/>
            <person name="Zusman T."/>
            <person name="Lifshitz Z."/>
            <person name="Cohen O."/>
            <person name="Gilbert J.A."/>
            <person name="Pupko T."/>
            <person name="Shuman H.A."/>
            <person name="Segal G."/>
        </authorList>
    </citation>
    <scope>NUCLEOTIDE SEQUENCE [LARGE SCALE GENOMIC DNA]</scope>
    <source>
        <strain evidence="1 2">Oak Ridge-10</strain>
    </source>
</reference>
<dbReference type="Proteomes" id="UP000054858">
    <property type="component" value="Unassembled WGS sequence"/>
</dbReference>
<sequence length="319" mass="35772">MDVLSPDELQAKVDTREIEVGTLIEAPVFQAELIERIDSALENARGRIPLIMMPEYGYNSGSDRERIAFHCRLRQLRCSHLEYASTIYSGFKEDAAECGILLSEALVHPAPPEELVSQLDEKVRRPLLGALDAIDIARYQETTELCMQYSHDTYTSGKKPAAHFLQIHREFCKTSDKNQDVVMVGKSQDDKRAALESIKDKLIADGFKRISFYNSESGEEEILYDAGEVGKAYRVIYASGMSHTSMIACNALSGPLIGSTGDQSFGEALSSGKMMVYECLFIFRVCLHFISRLQIYLIGATWRLNSLNRACYSRHSNAK</sequence>